<reference evidence="19" key="1">
    <citation type="journal article" date="2019" name="Nucleic Acids Res.">
        <title>Coding palindromes in mitochondrial genes of Nematomorpha.</title>
        <authorList>
            <person name="Mikhailov K.V."/>
            <person name="Efeykin B.D."/>
            <person name="Panchin A.Y."/>
            <person name="Knorre D.A."/>
            <person name="Logacheva M.D."/>
            <person name="Penin A.A."/>
            <person name="Muntyan M.S."/>
            <person name="Nikitin M.A."/>
            <person name="Popova O.V."/>
            <person name="Zanegina O.N."/>
            <person name="Vyssokikh M.Y."/>
            <person name="Spiridonov S.E."/>
            <person name="Aleoshin V.V."/>
            <person name="Panchin Y.V."/>
        </authorList>
    </citation>
    <scope>NUCLEOTIDE SEQUENCE</scope>
</reference>
<evidence type="ECO:0000256" key="5">
    <source>
        <dbReference type="ARBA" id="ARBA00022448"/>
    </source>
</evidence>
<keyword evidence="7 18" id="KW-0812">Transmembrane</keyword>
<keyword evidence="13" id="KW-0830">Ubiquinone</keyword>
<dbReference type="GO" id="GO:0005743">
    <property type="term" value="C:mitochondrial inner membrane"/>
    <property type="evidence" value="ECO:0007669"/>
    <property type="project" value="UniProtKB-SubCell"/>
</dbReference>
<evidence type="ECO:0000256" key="13">
    <source>
        <dbReference type="ARBA" id="ARBA00023075"/>
    </source>
</evidence>
<dbReference type="GO" id="GO:0008137">
    <property type="term" value="F:NADH dehydrogenase (ubiquinone) activity"/>
    <property type="evidence" value="ECO:0007669"/>
    <property type="project" value="UniProtKB-EC"/>
</dbReference>
<evidence type="ECO:0000256" key="16">
    <source>
        <dbReference type="ARBA" id="ARBA00031028"/>
    </source>
</evidence>
<comment type="similarity">
    <text evidence="2">Belongs to the complex I subunit 2 family.</text>
</comment>
<evidence type="ECO:0000256" key="2">
    <source>
        <dbReference type="ARBA" id="ARBA00007012"/>
    </source>
</evidence>
<protein>
    <recommendedName>
        <fullName evidence="4">NADH-ubiquinone oxidoreductase chain 2</fullName>
        <ecNumber evidence="3">7.1.1.2</ecNumber>
    </recommendedName>
    <alternativeName>
        <fullName evidence="16">NADH dehydrogenase subunit 2</fullName>
    </alternativeName>
</protein>
<feature type="transmembrane region" description="Helical" evidence="18">
    <location>
        <begin position="146"/>
        <end position="168"/>
    </location>
</feature>
<keyword evidence="11 18" id="KW-1133">Transmembrane helix</keyword>
<gene>
    <name evidence="19" type="primary">ND2</name>
</gene>
<dbReference type="PANTHER" id="PTHR46552">
    <property type="entry name" value="NADH-UBIQUINONE OXIDOREDUCTASE CHAIN 2"/>
    <property type="match status" value="1"/>
</dbReference>
<feature type="transmembrane region" description="Helical" evidence="18">
    <location>
        <begin position="106"/>
        <end position="126"/>
    </location>
</feature>
<proteinExistence type="inferred from homology"/>
<dbReference type="EMBL" id="MG257765">
    <property type="protein sequence ID" value="QDH52415.1"/>
    <property type="molecule type" value="Genomic_DNA"/>
</dbReference>
<evidence type="ECO:0000256" key="6">
    <source>
        <dbReference type="ARBA" id="ARBA00022660"/>
    </source>
</evidence>
<keyword evidence="10" id="KW-0249">Electron transport</keyword>
<geneLocation type="mitochondrion" evidence="19"/>
<dbReference type="GeneID" id="41041529"/>
<evidence type="ECO:0000256" key="8">
    <source>
        <dbReference type="ARBA" id="ARBA00022792"/>
    </source>
</evidence>
<keyword evidence="12" id="KW-0520">NAD</keyword>
<evidence type="ECO:0000256" key="17">
    <source>
        <dbReference type="ARBA" id="ARBA00049551"/>
    </source>
</evidence>
<keyword evidence="9" id="KW-1278">Translocase</keyword>
<evidence type="ECO:0000256" key="1">
    <source>
        <dbReference type="ARBA" id="ARBA00004448"/>
    </source>
</evidence>
<evidence type="ECO:0000256" key="14">
    <source>
        <dbReference type="ARBA" id="ARBA00023128"/>
    </source>
</evidence>
<organism evidence="19">
    <name type="scientific">Gordionus alpestris</name>
    <dbReference type="NCBI Taxonomy" id="1137640"/>
    <lineage>
        <taxon>Eukaryota</taxon>
        <taxon>Metazoa</taxon>
        <taxon>Ecdysozoa</taxon>
        <taxon>Nematomorpha</taxon>
        <taxon>Gordioida</taxon>
        <taxon>Chordodea</taxon>
        <taxon>Chordodoidea</taxon>
        <taxon>Parachordodidae</taxon>
        <taxon>Gordionus</taxon>
    </lineage>
</organism>
<evidence type="ECO:0000313" key="19">
    <source>
        <dbReference type="EMBL" id="QDH52415.1"/>
    </source>
</evidence>
<dbReference type="GO" id="GO:0006120">
    <property type="term" value="P:mitochondrial electron transport, NADH to ubiquinone"/>
    <property type="evidence" value="ECO:0007669"/>
    <property type="project" value="TreeGrafter"/>
</dbReference>
<evidence type="ECO:0000256" key="15">
    <source>
        <dbReference type="ARBA" id="ARBA00023136"/>
    </source>
</evidence>
<dbReference type="CTD" id="4536"/>
<feature type="transmembrane region" description="Helical" evidence="18">
    <location>
        <begin position="220"/>
        <end position="239"/>
    </location>
</feature>
<evidence type="ECO:0000256" key="7">
    <source>
        <dbReference type="ARBA" id="ARBA00022692"/>
    </source>
</evidence>
<keyword evidence="15 18" id="KW-0472">Membrane</keyword>
<keyword evidence="14 19" id="KW-0496">Mitochondrion</keyword>
<comment type="subcellular location">
    <subcellularLocation>
        <location evidence="1">Mitochondrion inner membrane</location>
        <topology evidence="1">Multi-pass membrane protein</topology>
    </subcellularLocation>
</comment>
<dbReference type="InterPro" id="IPR050175">
    <property type="entry name" value="Complex_I_Subunit_2"/>
</dbReference>
<dbReference type="EC" id="7.1.1.2" evidence="3"/>
<comment type="catalytic activity">
    <reaction evidence="17">
        <text>a ubiquinone + NADH + 5 H(+)(in) = a ubiquinol + NAD(+) + 4 H(+)(out)</text>
        <dbReference type="Rhea" id="RHEA:29091"/>
        <dbReference type="Rhea" id="RHEA-COMP:9565"/>
        <dbReference type="Rhea" id="RHEA-COMP:9566"/>
        <dbReference type="ChEBI" id="CHEBI:15378"/>
        <dbReference type="ChEBI" id="CHEBI:16389"/>
        <dbReference type="ChEBI" id="CHEBI:17976"/>
        <dbReference type="ChEBI" id="CHEBI:57540"/>
        <dbReference type="ChEBI" id="CHEBI:57945"/>
        <dbReference type="EC" id="7.1.1.2"/>
    </reaction>
</comment>
<keyword evidence="6" id="KW-0679">Respiratory chain</keyword>
<accession>A0A514ABX3</accession>
<evidence type="ECO:0000256" key="9">
    <source>
        <dbReference type="ARBA" id="ARBA00022967"/>
    </source>
</evidence>
<dbReference type="RefSeq" id="YP_009679961.1">
    <property type="nucleotide sequence ID" value="NC_044095.1"/>
</dbReference>
<name>A0A514ABX3_9BILA</name>
<feature type="transmembrane region" description="Helical" evidence="18">
    <location>
        <begin position="72"/>
        <end position="94"/>
    </location>
</feature>
<keyword evidence="5" id="KW-0813">Transport</keyword>
<feature type="transmembrane region" description="Helical" evidence="18">
    <location>
        <begin position="307"/>
        <end position="325"/>
    </location>
</feature>
<dbReference type="AlphaFoldDB" id="A0A514ABX3"/>
<dbReference type="PANTHER" id="PTHR46552:SF1">
    <property type="entry name" value="NADH-UBIQUINONE OXIDOREDUCTASE CHAIN 2"/>
    <property type="match status" value="1"/>
</dbReference>
<evidence type="ECO:0000256" key="11">
    <source>
        <dbReference type="ARBA" id="ARBA00022989"/>
    </source>
</evidence>
<keyword evidence="8" id="KW-0999">Mitochondrion inner membrane</keyword>
<feature type="transmembrane region" description="Helical" evidence="18">
    <location>
        <begin position="175"/>
        <end position="200"/>
    </location>
</feature>
<evidence type="ECO:0000256" key="10">
    <source>
        <dbReference type="ARBA" id="ARBA00022982"/>
    </source>
</evidence>
<evidence type="ECO:0000256" key="18">
    <source>
        <dbReference type="SAM" id="Phobius"/>
    </source>
</evidence>
<evidence type="ECO:0000256" key="12">
    <source>
        <dbReference type="ARBA" id="ARBA00023027"/>
    </source>
</evidence>
<sequence length="326" mass="37566">MLRVMWLGSIMWMFSSNSFIYFWQGLALNLVLFLLFVILGEGLESYVGLLLYYLVQSTASLLFLILSQTSYVWVPILLSSLFMMKAGLAPMHNWFVSSSKMSGWQFFVPMSTLQKLIPVYYCTIWYKELPASYFWSWDKPVMVCLGLSALISSLAPIYTSSFMMIMVYSSIGMSVWMVLLVSSGVFYFLLFSGMYIFLIFSVKNLKMMVLSVVNLKANYLLMYKVMGVSTLMILLFSVSGFPPSNIFLMKLVGVISLINNHAMMVVMLLLLSGVGYYYYYRMIMVWSIYLMLNLMPKIFNKKVKGVYDSKVSMLLLILSYFLLVLY</sequence>
<evidence type="ECO:0000256" key="4">
    <source>
        <dbReference type="ARBA" id="ARBA00021008"/>
    </source>
</evidence>
<evidence type="ECO:0000256" key="3">
    <source>
        <dbReference type="ARBA" id="ARBA00012944"/>
    </source>
</evidence>